<keyword evidence="6 9" id="KW-0057">Aromatic amino acid biosynthesis</keyword>
<protein>
    <recommendedName>
        <fullName evidence="9">Tryptophan synthase alpha chain</fullName>
        <ecNumber evidence="9">4.2.1.20</ecNumber>
    </recommendedName>
</protein>
<evidence type="ECO:0000256" key="6">
    <source>
        <dbReference type="ARBA" id="ARBA00023141"/>
    </source>
</evidence>
<keyword evidence="5 9" id="KW-0822">Tryptophan biosynthesis</keyword>
<organism evidence="11 12">
    <name type="scientific">Sphingomonas kaistensis</name>
    <dbReference type="NCBI Taxonomy" id="298708"/>
    <lineage>
        <taxon>Bacteria</taxon>
        <taxon>Pseudomonadati</taxon>
        <taxon>Pseudomonadota</taxon>
        <taxon>Alphaproteobacteria</taxon>
        <taxon>Sphingomonadales</taxon>
        <taxon>Sphingomonadaceae</taxon>
        <taxon>Sphingomonas</taxon>
    </lineage>
</organism>
<comment type="catalytic activity">
    <reaction evidence="8 9">
        <text>(1S,2R)-1-C-(indol-3-yl)glycerol 3-phosphate + L-serine = D-glyceraldehyde 3-phosphate + L-tryptophan + H2O</text>
        <dbReference type="Rhea" id="RHEA:10532"/>
        <dbReference type="ChEBI" id="CHEBI:15377"/>
        <dbReference type="ChEBI" id="CHEBI:33384"/>
        <dbReference type="ChEBI" id="CHEBI:57912"/>
        <dbReference type="ChEBI" id="CHEBI:58866"/>
        <dbReference type="ChEBI" id="CHEBI:59776"/>
        <dbReference type="EC" id="4.2.1.20"/>
    </reaction>
</comment>
<dbReference type="AlphaFoldDB" id="A0A7X5Y3Q0"/>
<proteinExistence type="inferred from homology"/>
<dbReference type="Proteomes" id="UP000558192">
    <property type="component" value="Unassembled WGS sequence"/>
</dbReference>
<dbReference type="Gene3D" id="3.20.20.70">
    <property type="entry name" value="Aldolase class I"/>
    <property type="match status" value="1"/>
</dbReference>
<comment type="caution">
    <text evidence="11">The sequence shown here is derived from an EMBL/GenBank/DDBJ whole genome shotgun (WGS) entry which is preliminary data.</text>
</comment>
<dbReference type="GO" id="GO:0005829">
    <property type="term" value="C:cytosol"/>
    <property type="evidence" value="ECO:0007669"/>
    <property type="project" value="TreeGrafter"/>
</dbReference>
<dbReference type="FunFam" id="3.20.20.70:FF:000037">
    <property type="entry name" value="Tryptophan synthase alpha chain"/>
    <property type="match status" value="1"/>
</dbReference>
<dbReference type="EMBL" id="JAATJC010000001">
    <property type="protein sequence ID" value="NJC04634.1"/>
    <property type="molecule type" value="Genomic_DNA"/>
</dbReference>
<dbReference type="GO" id="GO:0004834">
    <property type="term" value="F:tryptophan synthase activity"/>
    <property type="evidence" value="ECO:0007669"/>
    <property type="project" value="UniProtKB-UniRule"/>
</dbReference>
<dbReference type="PANTHER" id="PTHR43406:SF1">
    <property type="entry name" value="TRYPTOPHAN SYNTHASE ALPHA CHAIN, CHLOROPLASTIC"/>
    <property type="match status" value="1"/>
</dbReference>
<dbReference type="PANTHER" id="PTHR43406">
    <property type="entry name" value="TRYPTOPHAN SYNTHASE, ALPHA CHAIN"/>
    <property type="match status" value="1"/>
</dbReference>
<dbReference type="UniPathway" id="UPA00035">
    <property type="reaction ID" value="UER00044"/>
</dbReference>
<evidence type="ECO:0000313" key="12">
    <source>
        <dbReference type="Proteomes" id="UP000558192"/>
    </source>
</evidence>
<feature type="active site" description="Proton acceptor" evidence="9">
    <location>
        <position position="49"/>
    </location>
</feature>
<dbReference type="InterPro" id="IPR002028">
    <property type="entry name" value="Trp_synthase_suA"/>
</dbReference>
<gene>
    <name evidence="9" type="primary">trpA</name>
    <name evidence="11" type="ORF">GGQ97_000427</name>
</gene>
<dbReference type="HAMAP" id="MF_00131">
    <property type="entry name" value="Trp_synth_alpha"/>
    <property type="match status" value="1"/>
</dbReference>
<dbReference type="SUPFAM" id="SSF51366">
    <property type="entry name" value="Ribulose-phoshate binding barrel"/>
    <property type="match status" value="1"/>
</dbReference>
<dbReference type="InterPro" id="IPR011060">
    <property type="entry name" value="RibuloseP-bd_barrel"/>
</dbReference>
<keyword evidence="4 9" id="KW-0028">Amino-acid biosynthesis</keyword>
<evidence type="ECO:0000256" key="10">
    <source>
        <dbReference type="RuleBase" id="RU003662"/>
    </source>
</evidence>
<evidence type="ECO:0000256" key="2">
    <source>
        <dbReference type="ARBA" id="ARBA00004733"/>
    </source>
</evidence>
<keyword evidence="7 9" id="KW-0456">Lyase</keyword>
<evidence type="ECO:0000256" key="5">
    <source>
        <dbReference type="ARBA" id="ARBA00022822"/>
    </source>
</evidence>
<accession>A0A7X5Y3Q0</accession>
<comment type="similarity">
    <text evidence="9 10">Belongs to the TrpA family.</text>
</comment>
<dbReference type="PROSITE" id="PS00167">
    <property type="entry name" value="TRP_SYNTHASE_ALPHA"/>
    <property type="match status" value="1"/>
</dbReference>
<comment type="pathway">
    <text evidence="2 9">Amino-acid biosynthesis; L-tryptophan biosynthesis; L-tryptophan from chorismate: step 5/5.</text>
</comment>
<dbReference type="InterPro" id="IPR018204">
    <property type="entry name" value="Trp_synthase_alpha_AS"/>
</dbReference>
<name>A0A7X5Y3Q0_9SPHN</name>
<keyword evidence="12" id="KW-1185">Reference proteome</keyword>
<dbReference type="EC" id="4.2.1.20" evidence="9"/>
<dbReference type="InterPro" id="IPR013785">
    <property type="entry name" value="Aldolase_TIM"/>
</dbReference>
<dbReference type="RefSeq" id="WP_168067429.1">
    <property type="nucleotide sequence ID" value="NZ_JAATJC010000001.1"/>
</dbReference>
<dbReference type="CDD" id="cd04724">
    <property type="entry name" value="Tryptophan_synthase_alpha"/>
    <property type="match status" value="1"/>
</dbReference>
<evidence type="ECO:0000256" key="1">
    <source>
        <dbReference type="ARBA" id="ARBA00003365"/>
    </source>
</evidence>
<feature type="active site" description="Proton acceptor" evidence="9">
    <location>
        <position position="60"/>
    </location>
</feature>
<evidence type="ECO:0000256" key="8">
    <source>
        <dbReference type="ARBA" id="ARBA00049047"/>
    </source>
</evidence>
<evidence type="ECO:0000256" key="4">
    <source>
        <dbReference type="ARBA" id="ARBA00022605"/>
    </source>
</evidence>
<reference evidence="11 12" key="1">
    <citation type="submission" date="2020-03" db="EMBL/GenBank/DDBJ databases">
        <title>Genomic Encyclopedia of Type Strains, Phase IV (KMG-IV): sequencing the most valuable type-strain genomes for metagenomic binning, comparative biology and taxonomic classification.</title>
        <authorList>
            <person name="Goeker M."/>
        </authorList>
    </citation>
    <scope>NUCLEOTIDE SEQUENCE [LARGE SCALE GENOMIC DNA]</scope>
    <source>
        <strain evidence="11 12">DSM 16846</strain>
    </source>
</reference>
<evidence type="ECO:0000256" key="3">
    <source>
        <dbReference type="ARBA" id="ARBA00011270"/>
    </source>
</evidence>
<dbReference type="Pfam" id="PF00290">
    <property type="entry name" value="Trp_syntA"/>
    <property type="match status" value="1"/>
</dbReference>
<sequence>MSRYAQMFERLKQRNEGAFGVFLMLGDPDKETSARLLDRVVEAGADMVEVGIPYSDPVADGPVIQAASERALAAGMRVDDSFDLIRGLRERNPAVPIGILTYANILHARGREKFMADAAEAGADSILVADVPSLEAIPYSEAARAAGLELVMIAAPNTPPPVLQRIAALSGGYTYCVARAGVTGTSTTLALDHDALFAGLAEAGAPPPVLGFGISTPEQVRQALASGAVGVIAGSALVKCGADADALGELVTALKGATGLLNQ</sequence>
<evidence type="ECO:0000256" key="9">
    <source>
        <dbReference type="HAMAP-Rule" id="MF_00131"/>
    </source>
</evidence>
<dbReference type="NCBIfam" id="TIGR00262">
    <property type="entry name" value="trpA"/>
    <property type="match status" value="1"/>
</dbReference>
<comment type="subunit">
    <text evidence="3 9">Tetramer of two alpha and two beta chains.</text>
</comment>
<evidence type="ECO:0000256" key="7">
    <source>
        <dbReference type="ARBA" id="ARBA00023239"/>
    </source>
</evidence>
<evidence type="ECO:0000313" key="11">
    <source>
        <dbReference type="EMBL" id="NJC04634.1"/>
    </source>
</evidence>
<comment type="function">
    <text evidence="1 9">The alpha subunit is responsible for the aldol cleavage of indoleglycerol phosphate to indole and glyceraldehyde 3-phosphate.</text>
</comment>